<evidence type="ECO:0000313" key="2">
    <source>
        <dbReference type="Proteomes" id="UP000007382"/>
    </source>
</evidence>
<protein>
    <recommendedName>
        <fullName evidence="3">Proteasome-type protease</fullName>
    </recommendedName>
</protein>
<dbReference type="Gene3D" id="3.60.20.10">
    <property type="entry name" value="Glutamine Phosphoribosylpyrophosphate, subunit 1, domain 1"/>
    <property type="match status" value="1"/>
</dbReference>
<proteinExistence type="predicted"/>
<dbReference type="KEGG" id="lfc:LFE_1234"/>
<dbReference type="AlphaFoldDB" id="I0INS0"/>
<dbReference type="PATRIC" id="fig|1162668.3.peg.1435"/>
<dbReference type="EMBL" id="AP012342">
    <property type="protein sequence ID" value="BAM06919.1"/>
    <property type="molecule type" value="Genomic_DNA"/>
</dbReference>
<organism evidence="1 2">
    <name type="scientific">Leptospirillum ferrooxidans (strain C2-3)</name>
    <dbReference type="NCBI Taxonomy" id="1162668"/>
    <lineage>
        <taxon>Bacteria</taxon>
        <taxon>Pseudomonadati</taxon>
        <taxon>Nitrospirota</taxon>
        <taxon>Nitrospiria</taxon>
        <taxon>Nitrospirales</taxon>
        <taxon>Nitrospiraceae</taxon>
        <taxon>Leptospirillum</taxon>
    </lineage>
</organism>
<dbReference type="CDD" id="cd03765">
    <property type="entry name" value="proteasome_beta_bacterial"/>
    <property type="match status" value="1"/>
</dbReference>
<dbReference type="InterPro" id="IPR029055">
    <property type="entry name" value="Ntn_hydrolases_N"/>
</dbReference>
<accession>I0INS0</accession>
<dbReference type="OrthoDB" id="9786336at2"/>
<dbReference type="eggNOG" id="COG3484">
    <property type="taxonomic scope" value="Bacteria"/>
</dbReference>
<evidence type="ECO:0008006" key="3">
    <source>
        <dbReference type="Google" id="ProtNLM"/>
    </source>
</evidence>
<dbReference type="PIRSF" id="PIRSF009120">
    <property type="entry name" value="UCP009120_prtse"/>
    <property type="match status" value="1"/>
</dbReference>
<dbReference type="STRING" id="1162668.LFE_1234"/>
<evidence type="ECO:0000313" key="1">
    <source>
        <dbReference type="EMBL" id="BAM06919.1"/>
    </source>
</evidence>
<reference evidence="1 2" key="1">
    <citation type="journal article" date="2012" name="J. Bacteriol.">
        <title>Complete Genome Sequence of Leptospirillum ferrooxidans Strain C2-3, Isolated from a Fresh Volcanic Ash Deposit on the Island of Miyake, Japan.</title>
        <authorList>
            <person name="Fujimura R."/>
            <person name="Sato Y."/>
            <person name="Nishizawa T."/>
            <person name="Oshima K."/>
            <person name="Kim S.-W."/>
            <person name="Hattori M."/>
            <person name="Kamijo T."/>
            <person name="Ohta H."/>
        </authorList>
    </citation>
    <scope>NUCLEOTIDE SEQUENCE [LARGE SCALE GENOMIC DNA]</scope>
    <source>
        <strain evidence="1 2">C2-3</strain>
    </source>
</reference>
<dbReference type="RefSeq" id="WP_014449408.1">
    <property type="nucleotide sequence ID" value="NC_017094.1"/>
</dbReference>
<dbReference type="InterPro" id="IPR016545">
    <property type="entry name" value="UCP009120_prtse"/>
</dbReference>
<dbReference type="Proteomes" id="UP000007382">
    <property type="component" value="Chromosome"/>
</dbReference>
<name>I0INS0_LEPFC</name>
<dbReference type="SUPFAM" id="SSF56235">
    <property type="entry name" value="N-terminal nucleophile aminohydrolases (Ntn hydrolases)"/>
    <property type="match status" value="1"/>
</dbReference>
<reference evidence="2" key="2">
    <citation type="submission" date="2012-03" db="EMBL/GenBank/DDBJ databases">
        <title>The complete genome sequence of the pioneer microbe on fresh volcanic deposit, Leptospirillum ferrooxidans strain C2-3.</title>
        <authorList>
            <person name="Fujimura R."/>
            <person name="Sato Y."/>
            <person name="Nishizawa T."/>
            <person name="Nanba K."/>
            <person name="Oshima K."/>
            <person name="Hattori M."/>
            <person name="Kamijo T."/>
            <person name="Ohta H."/>
        </authorList>
    </citation>
    <scope>NUCLEOTIDE SEQUENCE [LARGE SCALE GENOMIC DNA]</scope>
    <source>
        <strain evidence="2">C2-3</strain>
    </source>
</reference>
<sequence>MTYCAAMMMDKGLVFGSDSRTNAGVDNISIYSKMKVYERPGDRVIVILTSGNLSITQATLSNLDRRAHSGDGRETLWSAPSMFDVASVVGEVLREVQAKDGPHLIKNYIDSNASFLVGGQILGEEPRLFHVYAQGNFVEATQETPYFQIGEAKYGKPIIDRLIRADTDLTDAAKCLLVSFDSTMRSNISVGLPIDLVCYRKDSLKVDMRWHILESDPYFNELRRQWSDGIRDAFSKLSNLEEKPS</sequence>
<gene>
    <name evidence="1" type="ordered locus">LFE_1234</name>
</gene>
<keyword evidence="2" id="KW-1185">Reference proteome</keyword>
<dbReference type="HOGENOM" id="CLU_066183_0_0_0"/>